<dbReference type="AlphaFoldDB" id="A0A178LJQ6"/>
<dbReference type="Proteomes" id="UP000078396">
    <property type="component" value="Unassembled WGS sequence"/>
</dbReference>
<evidence type="ECO:0000313" key="3">
    <source>
        <dbReference type="Proteomes" id="UP000078396"/>
    </source>
</evidence>
<dbReference type="eggNOG" id="COG5517">
    <property type="taxonomic scope" value="Bacteria"/>
</dbReference>
<dbReference type="InterPro" id="IPR032710">
    <property type="entry name" value="NTF2-like_dom_sf"/>
</dbReference>
<gene>
    <name evidence="2" type="ORF">A4X20_29710</name>
</gene>
<proteinExistence type="predicted"/>
<dbReference type="OrthoDB" id="7605094at2"/>
<accession>A0A178LJQ6</accession>
<sequence length="147" mass="16516">MSDAAREIENLVYTYAERIDAGDLDGVAALFAHGRICGMEDGPPETVFEGTTRVRQMYDMATRLYEDGTPKTKHFTTNVILRIDEGAGTASGSAYYCVTQATPELPLQIIVTGRYRDTFHRIDGAWWFDTRIMFVDQVGDTGHHLKF</sequence>
<dbReference type="RefSeq" id="WP_064284715.1">
    <property type="nucleotide sequence ID" value="NZ_LWCS01000064.1"/>
</dbReference>
<reference evidence="2 3" key="1">
    <citation type="submission" date="2016-04" db="EMBL/GenBank/DDBJ databases">
        <title>Draft Genome Sequences of Staphylococcus capitis Strain H36, S. capitis Strain H65, S. cohnii Strain H62, S. hominis Strain H69, Mycobacterium iranicum Strain H39, Plantibacter sp. Strain H53, Pseudomonas oryzihabitans Strain H72, and Microbacterium sp. Strain H83, isolated from residential settings.</title>
        <authorList>
            <person name="Lymperopoulou D."/>
            <person name="Adams R.I."/>
            <person name="Lindow S."/>
            <person name="Coil D.A."/>
            <person name="Jospin G."/>
            <person name="Eisen J.A."/>
        </authorList>
    </citation>
    <scope>NUCLEOTIDE SEQUENCE [LARGE SCALE GENOMIC DNA]</scope>
    <source>
        <strain evidence="2 3">H39</strain>
    </source>
</reference>
<evidence type="ECO:0000259" key="1">
    <source>
        <dbReference type="Pfam" id="PF13577"/>
    </source>
</evidence>
<dbReference type="STRING" id="912594.AWC12_25210"/>
<dbReference type="CDD" id="cd00531">
    <property type="entry name" value="NTF2_like"/>
    <property type="match status" value="1"/>
</dbReference>
<protein>
    <submittedName>
        <fullName evidence="2">Ring hydroxylating enzyme beta subunit</fullName>
    </submittedName>
</protein>
<dbReference type="Pfam" id="PF13577">
    <property type="entry name" value="SnoaL_4"/>
    <property type="match status" value="1"/>
</dbReference>
<feature type="domain" description="SnoaL-like" evidence="1">
    <location>
        <begin position="4"/>
        <end position="131"/>
    </location>
</feature>
<name>A0A178LJQ6_MYCIR</name>
<dbReference type="Gene3D" id="3.10.450.50">
    <property type="match status" value="1"/>
</dbReference>
<organism evidence="2 3">
    <name type="scientific">Mycolicibacterium iranicum</name>
    <name type="common">Mycobacterium iranicum</name>
    <dbReference type="NCBI Taxonomy" id="912594"/>
    <lineage>
        <taxon>Bacteria</taxon>
        <taxon>Bacillati</taxon>
        <taxon>Actinomycetota</taxon>
        <taxon>Actinomycetes</taxon>
        <taxon>Mycobacteriales</taxon>
        <taxon>Mycobacteriaceae</taxon>
        <taxon>Mycolicibacterium</taxon>
    </lineage>
</organism>
<comment type="caution">
    <text evidence="2">The sequence shown here is derived from an EMBL/GenBank/DDBJ whole genome shotgun (WGS) entry which is preliminary data.</text>
</comment>
<dbReference type="InterPro" id="IPR037401">
    <property type="entry name" value="SnoaL-like"/>
</dbReference>
<dbReference type="SUPFAM" id="SSF54427">
    <property type="entry name" value="NTF2-like"/>
    <property type="match status" value="1"/>
</dbReference>
<dbReference type="EMBL" id="LWCS01000064">
    <property type="protein sequence ID" value="OAN30330.1"/>
    <property type="molecule type" value="Genomic_DNA"/>
</dbReference>
<evidence type="ECO:0000313" key="2">
    <source>
        <dbReference type="EMBL" id="OAN30330.1"/>
    </source>
</evidence>